<feature type="compositionally biased region" description="Low complexity" evidence="11">
    <location>
        <begin position="126"/>
        <end position="136"/>
    </location>
</feature>
<dbReference type="PANTHER" id="PTHR42837:SF2">
    <property type="entry name" value="MEMBRANE METALLOPROTEASE ARASP2, CHLOROPLASTIC-RELATED"/>
    <property type="match status" value="1"/>
</dbReference>
<dbReference type="GO" id="GO:0006508">
    <property type="term" value="P:proteolysis"/>
    <property type="evidence" value="ECO:0007669"/>
    <property type="project" value="UniProtKB-KW"/>
</dbReference>
<evidence type="ECO:0000256" key="3">
    <source>
        <dbReference type="ARBA" id="ARBA00007931"/>
    </source>
</evidence>
<dbReference type="EMBL" id="JAAGRR010000168">
    <property type="protein sequence ID" value="NDY43420.1"/>
    <property type="molecule type" value="Genomic_DNA"/>
</dbReference>
<comment type="subcellular location">
    <subcellularLocation>
        <location evidence="2">Membrane</location>
        <topology evidence="2">Multi-pass membrane protein</topology>
    </subcellularLocation>
</comment>
<dbReference type="InterPro" id="IPR004387">
    <property type="entry name" value="Pept_M50_Zn"/>
</dbReference>
<evidence type="ECO:0000256" key="6">
    <source>
        <dbReference type="ARBA" id="ARBA00022801"/>
    </source>
</evidence>
<evidence type="ECO:0000256" key="9">
    <source>
        <dbReference type="ARBA" id="ARBA00023049"/>
    </source>
</evidence>
<evidence type="ECO:0000313" key="13">
    <source>
        <dbReference type="EMBL" id="NDY43420.1"/>
    </source>
</evidence>
<keyword evidence="7" id="KW-0862">Zinc</keyword>
<keyword evidence="8" id="KW-1133">Transmembrane helix</keyword>
<feature type="compositionally biased region" description="Basic residues" evidence="11">
    <location>
        <begin position="109"/>
        <end position="120"/>
    </location>
</feature>
<dbReference type="PANTHER" id="PTHR42837">
    <property type="entry name" value="REGULATOR OF SIGMA-E PROTEASE RSEP"/>
    <property type="match status" value="1"/>
</dbReference>
<evidence type="ECO:0000256" key="5">
    <source>
        <dbReference type="ARBA" id="ARBA00022692"/>
    </source>
</evidence>
<dbReference type="Proteomes" id="UP000469346">
    <property type="component" value="Unassembled WGS sequence"/>
</dbReference>
<evidence type="ECO:0000256" key="4">
    <source>
        <dbReference type="ARBA" id="ARBA00022670"/>
    </source>
</evidence>
<feature type="domain" description="Peptidase M50" evidence="12">
    <location>
        <begin position="7"/>
        <end position="43"/>
    </location>
</feature>
<keyword evidence="9" id="KW-0482">Metalloprotease</keyword>
<evidence type="ECO:0000313" key="14">
    <source>
        <dbReference type="Proteomes" id="UP000469346"/>
    </source>
</evidence>
<feature type="compositionally biased region" description="Basic and acidic residues" evidence="11">
    <location>
        <begin position="45"/>
        <end position="71"/>
    </location>
</feature>
<name>A0A6N9TSN8_DISTH</name>
<dbReference type="InterPro" id="IPR008915">
    <property type="entry name" value="Peptidase_M50"/>
</dbReference>
<keyword evidence="14" id="KW-1185">Reference proteome</keyword>
<keyword evidence="10" id="KW-0472">Membrane</keyword>
<comment type="caution">
    <text evidence="13">The sequence shown here is derived from an EMBL/GenBank/DDBJ whole genome shotgun (WGS) entry which is preliminary data.</text>
</comment>
<protein>
    <recommendedName>
        <fullName evidence="12">Peptidase M50 domain-containing protein</fullName>
    </recommendedName>
</protein>
<keyword evidence="5" id="KW-0812">Transmembrane</keyword>
<comment type="cofactor">
    <cofactor evidence="1">
        <name>Zn(2+)</name>
        <dbReference type="ChEBI" id="CHEBI:29105"/>
    </cofactor>
</comment>
<evidence type="ECO:0000256" key="1">
    <source>
        <dbReference type="ARBA" id="ARBA00001947"/>
    </source>
</evidence>
<dbReference type="Pfam" id="PF02163">
    <property type="entry name" value="Peptidase_M50"/>
    <property type="match status" value="1"/>
</dbReference>
<accession>A0A6N9TSN8</accession>
<comment type="similarity">
    <text evidence="3">Belongs to the peptidase M50B family.</text>
</comment>
<evidence type="ECO:0000256" key="8">
    <source>
        <dbReference type="ARBA" id="ARBA00022989"/>
    </source>
</evidence>
<organism evidence="13 14">
    <name type="scientific">Dissulfurirhabdus thermomarina</name>
    <dbReference type="NCBI Taxonomy" id="1765737"/>
    <lineage>
        <taxon>Bacteria</taxon>
        <taxon>Deltaproteobacteria</taxon>
        <taxon>Dissulfurirhabdaceae</taxon>
        <taxon>Dissulfurirhabdus</taxon>
    </lineage>
</organism>
<sequence length="158" mass="17444">MTTFWSFLLVLSGLIFVHEFGHFLVARAFGIRVLKFSLGFGPQHHADGRGDPHGHEAHEQRDPGPVEEARETVPPQRVRAAPVGGRGRRQDVPGVHRVGIVGRDPGRQERRRPQHGHHPGPGHGQGVAPEARPPGRALRRRPRAHLPPPVRMRGSARA</sequence>
<reference evidence="13 14" key="1">
    <citation type="submission" date="2020-02" db="EMBL/GenBank/DDBJ databases">
        <title>Comparative genomics of sulfur disproportionating microorganisms.</title>
        <authorList>
            <person name="Ward L.M."/>
            <person name="Bertran E."/>
            <person name="Johnston D.T."/>
        </authorList>
    </citation>
    <scope>NUCLEOTIDE SEQUENCE [LARGE SCALE GENOMIC DNA]</scope>
    <source>
        <strain evidence="13 14">DSM 100025</strain>
    </source>
</reference>
<evidence type="ECO:0000256" key="2">
    <source>
        <dbReference type="ARBA" id="ARBA00004141"/>
    </source>
</evidence>
<evidence type="ECO:0000256" key="10">
    <source>
        <dbReference type="ARBA" id="ARBA00023136"/>
    </source>
</evidence>
<dbReference type="AlphaFoldDB" id="A0A6N9TSN8"/>
<dbReference type="GO" id="GO:0016020">
    <property type="term" value="C:membrane"/>
    <property type="evidence" value="ECO:0007669"/>
    <property type="project" value="UniProtKB-SubCell"/>
</dbReference>
<evidence type="ECO:0000256" key="11">
    <source>
        <dbReference type="SAM" id="MobiDB-lite"/>
    </source>
</evidence>
<dbReference type="GO" id="GO:0004222">
    <property type="term" value="F:metalloendopeptidase activity"/>
    <property type="evidence" value="ECO:0007669"/>
    <property type="project" value="InterPro"/>
</dbReference>
<gene>
    <name evidence="13" type="ORF">G3N55_11280</name>
</gene>
<keyword evidence="4" id="KW-0645">Protease</keyword>
<evidence type="ECO:0000256" key="7">
    <source>
        <dbReference type="ARBA" id="ARBA00022833"/>
    </source>
</evidence>
<feature type="region of interest" description="Disordered" evidence="11">
    <location>
        <begin position="45"/>
        <end position="158"/>
    </location>
</feature>
<evidence type="ECO:0000259" key="12">
    <source>
        <dbReference type="Pfam" id="PF02163"/>
    </source>
</evidence>
<keyword evidence="6" id="KW-0378">Hydrolase</keyword>
<proteinExistence type="inferred from homology"/>